<protein>
    <submittedName>
        <fullName evidence="7">TetR/AcrR family transcriptional regulator</fullName>
    </submittedName>
</protein>
<dbReference type="InterPro" id="IPR009057">
    <property type="entry name" value="Homeodomain-like_sf"/>
</dbReference>
<dbReference type="InterPro" id="IPR050109">
    <property type="entry name" value="HTH-type_TetR-like_transc_reg"/>
</dbReference>
<dbReference type="PRINTS" id="PR00455">
    <property type="entry name" value="HTHTETR"/>
</dbReference>
<keyword evidence="3" id="KW-0804">Transcription</keyword>
<evidence type="ECO:0000256" key="2">
    <source>
        <dbReference type="ARBA" id="ARBA00023125"/>
    </source>
</evidence>
<dbReference type="AlphaFoldDB" id="A0A6N1VH89"/>
<keyword evidence="2 4" id="KW-0238">DNA-binding</keyword>
<dbReference type="SUPFAM" id="SSF46689">
    <property type="entry name" value="Homeodomain-like"/>
    <property type="match status" value="1"/>
</dbReference>
<feature type="DNA-binding region" description="H-T-H motif" evidence="4">
    <location>
        <begin position="68"/>
        <end position="87"/>
    </location>
</feature>
<evidence type="ECO:0000256" key="4">
    <source>
        <dbReference type="PROSITE-ProRule" id="PRU00335"/>
    </source>
</evidence>
<dbReference type="GO" id="GO:0003700">
    <property type="term" value="F:DNA-binding transcription factor activity"/>
    <property type="evidence" value="ECO:0007669"/>
    <property type="project" value="TreeGrafter"/>
</dbReference>
<feature type="region of interest" description="Disordered" evidence="5">
    <location>
        <begin position="1"/>
        <end position="46"/>
    </location>
</feature>
<dbReference type="PANTHER" id="PTHR30055:SF234">
    <property type="entry name" value="HTH-TYPE TRANSCRIPTIONAL REGULATOR BETI"/>
    <property type="match status" value="1"/>
</dbReference>
<sequence>MAERKADEIGEPPIGETSSFDGGSKRGGSTPARRKPRRQQAERSASTIRKLLDAAVDSLTKVGYQHLTVELIAANAKVSRGAVQHHFGSRENLLAAVVSDLGQALTAGDPIDNDLPLLRRLDKAIDRDWAVFSSPQFLAVIQIWMAERGNAKLFPQIQLMVREVENYLDSQWASALEDSGLSEREIVALRHVVLSSLRGLALRTVSIGSNATWQEELEMLKRMVRQLLTESGPHPGAARAASANLPGRA</sequence>
<dbReference type="GO" id="GO:0000976">
    <property type="term" value="F:transcription cis-regulatory region binding"/>
    <property type="evidence" value="ECO:0007669"/>
    <property type="project" value="TreeGrafter"/>
</dbReference>
<gene>
    <name evidence="7" type="ORF">HTY61_17830</name>
</gene>
<dbReference type="InterPro" id="IPR001647">
    <property type="entry name" value="HTH_TetR"/>
</dbReference>
<dbReference type="Pfam" id="PF00440">
    <property type="entry name" value="TetR_N"/>
    <property type="match status" value="1"/>
</dbReference>
<dbReference type="EMBL" id="CP054836">
    <property type="protein sequence ID" value="QKV20174.1"/>
    <property type="molecule type" value="Genomic_DNA"/>
</dbReference>
<dbReference type="Proteomes" id="UP000509367">
    <property type="component" value="Chromosome"/>
</dbReference>
<dbReference type="PANTHER" id="PTHR30055">
    <property type="entry name" value="HTH-TYPE TRANSCRIPTIONAL REGULATOR RUTR"/>
    <property type="match status" value="1"/>
</dbReference>
<evidence type="ECO:0000313" key="7">
    <source>
        <dbReference type="EMBL" id="QKV20174.1"/>
    </source>
</evidence>
<feature type="domain" description="HTH tetR-type" evidence="6">
    <location>
        <begin position="45"/>
        <end position="105"/>
    </location>
</feature>
<name>A0A6N1VH89_9HYPH</name>
<dbReference type="Gene3D" id="1.10.357.10">
    <property type="entry name" value="Tetracycline Repressor, domain 2"/>
    <property type="match status" value="1"/>
</dbReference>
<evidence type="ECO:0000313" key="8">
    <source>
        <dbReference type="Proteomes" id="UP000509367"/>
    </source>
</evidence>
<keyword evidence="8" id="KW-1185">Reference proteome</keyword>
<dbReference type="RefSeq" id="WP_175278065.1">
    <property type="nucleotide sequence ID" value="NZ_CP054836.1"/>
</dbReference>
<evidence type="ECO:0000256" key="1">
    <source>
        <dbReference type="ARBA" id="ARBA00023015"/>
    </source>
</evidence>
<reference evidence="7 8" key="1">
    <citation type="submission" date="2020-06" db="EMBL/GenBank/DDBJ databases">
        <title>Oricola thermophila sp. nov. isolated from a tidal sediments.</title>
        <authorList>
            <person name="Kwon K.K."/>
            <person name="Yang S.-H."/>
            <person name="Park M.-J."/>
        </authorList>
    </citation>
    <scope>NUCLEOTIDE SEQUENCE [LARGE SCALE GENOMIC DNA]</scope>
    <source>
        <strain evidence="7 8">MEBiC13590</strain>
    </source>
</reference>
<evidence type="ECO:0000256" key="5">
    <source>
        <dbReference type="SAM" id="MobiDB-lite"/>
    </source>
</evidence>
<evidence type="ECO:0000259" key="6">
    <source>
        <dbReference type="PROSITE" id="PS50977"/>
    </source>
</evidence>
<dbReference type="KEGG" id="orm:HTY61_17830"/>
<evidence type="ECO:0000256" key="3">
    <source>
        <dbReference type="ARBA" id="ARBA00023163"/>
    </source>
</evidence>
<keyword evidence="1" id="KW-0805">Transcription regulation</keyword>
<accession>A0A6N1VH89</accession>
<organism evidence="7 8">
    <name type="scientific">Oricola thermophila</name>
    <dbReference type="NCBI Taxonomy" id="2742145"/>
    <lineage>
        <taxon>Bacteria</taxon>
        <taxon>Pseudomonadati</taxon>
        <taxon>Pseudomonadota</taxon>
        <taxon>Alphaproteobacteria</taxon>
        <taxon>Hyphomicrobiales</taxon>
        <taxon>Ahrensiaceae</taxon>
        <taxon>Oricola</taxon>
    </lineage>
</organism>
<proteinExistence type="predicted"/>
<dbReference type="PROSITE" id="PS50977">
    <property type="entry name" value="HTH_TETR_2"/>
    <property type="match status" value="1"/>
</dbReference>